<dbReference type="AlphaFoldDB" id="A0A1G9RRW6"/>
<dbReference type="HAMAP" id="MF_00014">
    <property type="entry name" value="Ribosome_mat_RimM"/>
    <property type="match status" value="1"/>
</dbReference>
<organism evidence="8 9">
    <name type="scientific">Daejeonella rubra</name>
    <dbReference type="NCBI Taxonomy" id="990371"/>
    <lineage>
        <taxon>Bacteria</taxon>
        <taxon>Pseudomonadati</taxon>
        <taxon>Bacteroidota</taxon>
        <taxon>Sphingobacteriia</taxon>
        <taxon>Sphingobacteriales</taxon>
        <taxon>Sphingobacteriaceae</taxon>
        <taxon>Daejeonella</taxon>
    </lineage>
</organism>
<keyword evidence="4 5" id="KW-0143">Chaperone</keyword>
<evidence type="ECO:0000259" key="6">
    <source>
        <dbReference type="Pfam" id="PF01782"/>
    </source>
</evidence>
<dbReference type="Pfam" id="PF24986">
    <property type="entry name" value="PRC_RimM"/>
    <property type="match status" value="1"/>
</dbReference>
<dbReference type="InterPro" id="IPR009000">
    <property type="entry name" value="Transl_B-barrel_sf"/>
</dbReference>
<evidence type="ECO:0000256" key="1">
    <source>
        <dbReference type="ARBA" id="ARBA00022490"/>
    </source>
</evidence>
<feature type="domain" description="RimM N-terminal" evidence="6">
    <location>
        <begin position="9"/>
        <end position="88"/>
    </location>
</feature>
<dbReference type="RefSeq" id="WP_090703320.1">
    <property type="nucleotide sequence ID" value="NZ_FNHH01000008.1"/>
</dbReference>
<dbReference type="GO" id="GO:0043022">
    <property type="term" value="F:ribosome binding"/>
    <property type="evidence" value="ECO:0007669"/>
    <property type="project" value="InterPro"/>
</dbReference>
<keyword evidence="1 5" id="KW-0963">Cytoplasm</keyword>
<evidence type="ECO:0000256" key="3">
    <source>
        <dbReference type="ARBA" id="ARBA00022552"/>
    </source>
</evidence>
<comment type="subcellular location">
    <subcellularLocation>
        <location evidence="5">Cytoplasm</location>
    </subcellularLocation>
</comment>
<sequence>MKIEDCFYIGYITKTKGLKGEVQVYFEYEDPADLPLDSVFAEINGKLVPFFISTYKLQNNQTGNFYFDDIDTIEKAQALIRKKLYLPNNLKPVREDDEFLITDLKGFIVHDETAGELGEIIEIHEYPQQFVAVVSYKFKEIMFPLNDDLIVEIDEENGILKVDLPEGLIDLYLGE</sequence>
<dbReference type="InterPro" id="IPR011961">
    <property type="entry name" value="RimM"/>
</dbReference>
<dbReference type="GO" id="GO:0005737">
    <property type="term" value="C:cytoplasm"/>
    <property type="evidence" value="ECO:0007669"/>
    <property type="project" value="UniProtKB-SubCell"/>
</dbReference>
<dbReference type="InterPro" id="IPR036976">
    <property type="entry name" value="RimM_N_sf"/>
</dbReference>
<dbReference type="SUPFAM" id="SSF50346">
    <property type="entry name" value="PRC-barrel domain"/>
    <property type="match status" value="1"/>
</dbReference>
<dbReference type="NCBIfam" id="TIGR02273">
    <property type="entry name" value="16S_RimM"/>
    <property type="match status" value="1"/>
</dbReference>
<dbReference type="Gene3D" id="2.40.30.60">
    <property type="entry name" value="RimM"/>
    <property type="match status" value="1"/>
</dbReference>
<dbReference type="GO" id="GO:0042274">
    <property type="term" value="P:ribosomal small subunit biogenesis"/>
    <property type="evidence" value="ECO:0007669"/>
    <property type="project" value="UniProtKB-UniRule"/>
</dbReference>
<evidence type="ECO:0000256" key="2">
    <source>
        <dbReference type="ARBA" id="ARBA00022517"/>
    </source>
</evidence>
<dbReference type="STRING" id="990371.SAMN05421813_108126"/>
<reference evidence="9" key="1">
    <citation type="submission" date="2016-10" db="EMBL/GenBank/DDBJ databases">
        <authorList>
            <person name="Varghese N."/>
            <person name="Submissions S."/>
        </authorList>
    </citation>
    <scope>NUCLEOTIDE SEQUENCE [LARGE SCALE GENOMIC DNA]</scope>
    <source>
        <strain evidence="9">DSM 24536</strain>
    </source>
</reference>
<dbReference type="SUPFAM" id="SSF50447">
    <property type="entry name" value="Translation proteins"/>
    <property type="match status" value="1"/>
</dbReference>
<evidence type="ECO:0000256" key="4">
    <source>
        <dbReference type="ARBA" id="ARBA00023186"/>
    </source>
</evidence>
<dbReference type="GO" id="GO:0006364">
    <property type="term" value="P:rRNA processing"/>
    <property type="evidence" value="ECO:0007669"/>
    <property type="project" value="UniProtKB-UniRule"/>
</dbReference>
<dbReference type="Gene3D" id="2.30.30.240">
    <property type="entry name" value="PRC-barrel domain"/>
    <property type="match status" value="1"/>
</dbReference>
<dbReference type="GO" id="GO:0005840">
    <property type="term" value="C:ribosome"/>
    <property type="evidence" value="ECO:0007669"/>
    <property type="project" value="InterPro"/>
</dbReference>
<evidence type="ECO:0000313" key="9">
    <source>
        <dbReference type="Proteomes" id="UP000199226"/>
    </source>
</evidence>
<dbReference type="PANTHER" id="PTHR33692:SF1">
    <property type="entry name" value="RIBOSOME MATURATION FACTOR RIMM"/>
    <property type="match status" value="1"/>
</dbReference>
<dbReference type="InterPro" id="IPR002676">
    <property type="entry name" value="RimM_N"/>
</dbReference>
<dbReference type="InterPro" id="IPR056792">
    <property type="entry name" value="PRC_RimM"/>
</dbReference>
<comment type="subunit">
    <text evidence="5">Binds ribosomal protein uS19.</text>
</comment>
<dbReference type="Proteomes" id="UP000199226">
    <property type="component" value="Unassembled WGS sequence"/>
</dbReference>
<evidence type="ECO:0000256" key="5">
    <source>
        <dbReference type="HAMAP-Rule" id="MF_00014"/>
    </source>
</evidence>
<keyword evidence="9" id="KW-1185">Reference proteome</keyword>
<comment type="function">
    <text evidence="5">An accessory protein needed during the final step in the assembly of 30S ribosomal subunit, possibly for assembly of the head region. Essential for efficient processing of 16S rRNA. May be needed both before and after RbfA during the maturation of 16S rRNA. It has affinity for free ribosomal 30S subunits but not for 70S ribosomes.</text>
</comment>
<evidence type="ECO:0000313" key="8">
    <source>
        <dbReference type="EMBL" id="SDM25904.1"/>
    </source>
</evidence>
<comment type="similarity">
    <text evidence="5">Belongs to the RimM family.</text>
</comment>
<keyword evidence="3 5" id="KW-0698">rRNA processing</keyword>
<dbReference type="InterPro" id="IPR011033">
    <property type="entry name" value="PRC_barrel-like_sf"/>
</dbReference>
<gene>
    <name evidence="5" type="primary">rimM</name>
    <name evidence="8" type="ORF">SAMN05421813_108126</name>
</gene>
<keyword evidence="2 5" id="KW-0690">Ribosome biogenesis</keyword>
<proteinExistence type="inferred from homology"/>
<comment type="domain">
    <text evidence="5">The PRC barrel domain binds ribosomal protein uS19.</text>
</comment>
<dbReference type="PANTHER" id="PTHR33692">
    <property type="entry name" value="RIBOSOME MATURATION FACTOR RIMM"/>
    <property type="match status" value="1"/>
</dbReference>
<dbReference type="OrthoDB" id="9810331at2"/>
<protein>
    <recommendedName>
        <fullName evidence="5">Ribosome maturation factor RimM</fullName>
    </recommendedName>
</protein>
<accession>A0A1G9RRW6</accession>
<dbReference type="EMBL" id="FNHH01000008">
    <property type="protein sequence ID" value="SDM25904.1"/>
    <property type="molecule type" value="Genomic_DNA"/>
</dbReference>
<evidence type="ECO:0000259" key="7">
    <source>
        <dbReference type="Pfam" id="PF24986"/>
    </source>
</evidence>
<dbReference type="Pfam" id="PF01782">
    <property type="entry name" value="RimM"/>
    <property type="match status" value="1"/>
</dbReference>
<feature type="domain" description="Ribosome maturation factor RimM PRC barrel" evidence="7">
    <location>
        <begin position="102"/>
        <end position="168"/>
    </location>
</feature>
<name>A0A1G9RRW6_9SPHI</name>